<organism evidence="1 2">
    <name type="scientific">Kibdelosporangium aridum</name>
    <dbReference type="NCBI Taxonomy" id="2030"/>
    <lineage>
        <taxon>Bacteria</taxon>
        <taxon>Bacillati</taxon>
        <taxon>Actinomycetota</taxon>
        <taxon>Actinomycetes</taxon>
        <taxon>Pseudonocardiales</taxon>
        <taxon>Pseudonocardiaceae</taxon>
        <taxon>Kibdelosporangium</taxon>
    </lineage>
</organism>
<name>A0A1W2CXS1_KIBAR</name>
<dbReference type="InterPro" id="IPR036170">
    <property type="entry name" value="YezG-like_sf"/>
</dbReference>
<accession>A0A1W2CXS1</accession>
<proteinExistence type="predicted"/>
<keyword evidence="2" id="KW-1185">Reference proteome</keyword>
<dbReference type="Proteomes" id="UP000192674">
    <property type="component" value="Unassembled WGS sequence"/>
</dbReference>
<dbReference type="AlphaFoldDB" id="A0A1W2CXS1"/>
<dbReference type="EMBL" id="FWXV01000002">
    <property type="protein sequence ID" value="SMC90007.1"/>
    <property type="molecule type" value="Genomic_DNA"/>
</dbReference>
<evidence type="ECO:0000313" key="1">
    <source>
        <dbReference type="EMBL" id="SMC90007.1"/>
    </source>
</evidence>
<reference evidence="1 2" key="1">
    <citation type="submission" date="2017-04" db="EMBL/GenBank/DDBJ databases">
        <authorList>
            <person name="Afonso C.L."/>
            <person name="Miller P.J."/>
            <person name="Scott M.A."/>
            <person name="Spackman E."/>
            <person name="Goraichik I."/>
            <person name="Dimitrov K.M."/>
            <person name="Suarez D.L."/>
            <person name="Swayne D.E."/>
        </authorList>
    </citation>
    <scope>NUCLEOTIDE SEQUENCE [LARGE SCALE GENOMIC DNA]</scope>
    <source>
        <strain evidence="1 2">DSM 43828</strain>
    </source>
</reference>
<dbReference type="RefSeq" id="WP_084426368.1">
    <property type="nucleotide sequence ID" value="NZ_FWXV01000002.1"/>
</dbReference>
<gene>
    <name evidence="1" type="ORF">SAMN05661093_02627</name>
</gene>
<dbReference type="SUPFAM" id="SSF160424">
    <property type="entry name" value="BH3703-like"/>
    <property type="match status" value="1"/>
</dbReference>
<protein>
    <submittedName>
        <fullName evidence="1">Uncharacterized protein</fullName>
    </submittedName>
</protein>
<dbReference type="OrthoDB" id="275232at2"/>
<evidence type="ECO:0000313" key="2">
    <source>
        <dbReference type="Proteomes" id="UP000192674"/>
    </source>
</evidence>
<sequence length="599" mass="67088">MTDQLFAVHQGIVYKCSEGPDGTVDLVAPPAITPSAEFERLEDGTFVHRLSRSLPEAVFTLRVDGLDHVDPILGYVAPDSDTVVTQHRHSLRVTKGFPRFPLLVNADEDVAPNTASAVTDLSIAVVAGAPQGWQRIEINCRAIGGRMVLVAKVTMEGDKVLHWSPPAIVGQWFHRLRMVSYRPGHETWCSARYQLNRGAPAVVEYDDEPGDGFEPGDYLDELRYLPRQAAAMPDWLTSQVLSGYQSAVENARTQQEQEEKPYSLLARVFDGIAPNQRPVAYRPAIASAERDSILSYLESCAVVLSSRGLSPDLLHPEREDKVPMAFLTDGKWVWSAAVAYYLREHNVPPAPDLVDHIRSVDYQVPRSVPRIAMGRASALAMDRPEPEATVRDDWDRAVFAIRDFAIRYQVSTRYYSLGEIKDEAWCLVREGDRYAAFWYWANEDRRELEHVFDVVSQAATFIIGQIYQNYPNLQREEGELIEAWEVLNQPSPPDPSLGDNFERFSYIHVTDFEVDQFGDTTSLMLYPPGTSFDQIVPPSAEVSPTPRRLRLTGQWQVLSCFTKSSGTQAYFLANPTGYYLKWGQIVEVPAAAASSDGGT</sequence>